<dbReference type="GO" id="GO:0000166">
    <property type="term" value="F:nucleotide binding"/>
    <property type="evidence" value="ECO:0007669"/>
    <property type="project" value="InterPro"/>
</dbReference>
<evidence type="ECO:0000259" key="2">
    <source>
        <dbReference type="Pfam" id="PF19051"/>
    </source>
</evidence>
<gene>
    <name evidence="3" type="primary">iolG_17</name>
    <name evidence="3" type="ORF">OJF2_57890</name>
</gene>
<name>A0A5B9W9E0_9BACT</name>
<keyword evidence="3" id="KW-0560">Oxidoreductase</keyword>
<dbReference type="Proteomes" id="UP000324233">
    <property type="component" value="Chromosome"/>
</dbReference>
<dbReference type="SUPFAM" id="SSF55347">
    <property type="entry name" value="Glyceraldehyde-3-phosphate dehydrogenase-like, C-terminal domain"/>
    <property type="match status" value="1"/>
</dbReference>
<evidence type="ECO:0000259" key="1">
    <source>
        <dbReference type="Pfam" id="PF01408"/>
    </source>
</evidence>
<keyword evidence="4" id="KW-1185">Reference proteome</keyword>
<organism evidence="3 4">
    <name type="scientific">Aquisphaera giovannonii</name>
    <dbReference type="NCBI Taxonomy" id="406548"/>
    <lineage>
        <taxon>Bacteria</taxon>
        <taxon>Pseudomonadati</taxon>
        <taxon>Planctomycetota</taxon>
        <taxon>Planctomycetia</taxon>
        <taxon>Isosphaerales</taxon>
        <taxon>Isosphaeraceae</taxon>
        <taxon>Aquisphaera</taxon>
    </lineage>
</organism>
<accession>A0A5B9W9E0</accession>
<dbReference type="EMBL" id="CP042997">
    <property type="protein sequence ID" value="QEH37202.1"/>
    <property type="molecule type" value="Genomic_DNA"/>
</dbReference>
<dbReference type="KEGG" id="agv:OJF2_57890"/>
<dbReference type="InterPro" id="IPR050463">
    <property type="entry name" value="Gfo/Idh/MocA_oxidrdct_glycsds"/>
</dbReference>
<dbReference type="OrthoDB" id="255433at2"/>
<dbReference type="Gene3D" id="3.40.50.720">
    <property type="entry name" value="NAD(P)-binding Rossmann-like Domain"/>
    <property type="match status" value="1"/>
</dbReference>
<dbReference type="PANTHER" id="PTHR43818">
    <property type="entry name" value="BCDNA.GH03377"/>
    <property type="match status" value="1"/>
</dbReference>
<dbReference type="AlphaFoldDB" id="A0A5B9W9E0"/>
<dbReference type="Gene3D" id="3.30.360.10">
    <property type="entry name" value="Dihydrodipicolinate Reductase, domain 2"/>
    <property type="match status" value="1"/>
</dbReference>
<dbReference type="GO" id="GO:0050112">
    <property type="term" value="F:inositol 2-dehydrogenase (NAD+) activity"/>
    <property type="evidence" value="ECO:0007669"/>
    <property type="project" value="UniProtKB-EC"/>
</dbReference>
<sequence length="437" mass="46943">MAMNRRQFSGRVAAGLAGGFAMPGIVLGRKPDDLVRIALVGVGGRGADNLGSVLNQEVVGLCDVDATALGAASKRASHAKAFRDYRRMFDEIHDGIDAVVVSTPDHTHAVIANAAMDLGKHVYCEKPLTHSIHEARVLAGSAARKRVATQMGNAGHSSESTRRVVEIIRSGIIGPVREVHAWSDRPIWPQGVDRPTDAPPVPGSLDWDAWLGPAPARAYNPAYHPFKWRGWWDFGTGALGDMGCHIIDAAFWALDLGAPTSIEAESPPIEDHPDTAPAWSIVRYRFPANGGRETVNLTWYDGGKLPPAELFDGKPPGKGANGSLFVGEKGRLLVGQGGRGGPRLLPEKQFAGAKLPGRDIPRSPGHHEEWLAACRDPARPTGTHFGYAGPLTEVVLLGNVALRAGRKIEWDAAGMRVANGPTDDIYIRRDYRPGWAL</sequence>
<dbReference type="SUPFAM" id="SSF51735">
    <property type="entry name" value="NAD(P)-binding Rossmann-fold domains"/>
    <property type="match status" value="1"/>
</dbReference>
<feature type="domain" description="Gfo/Idh/MocA-like oxidoreductase bacterial type C-terminal" evidence="2">
    <location>
        <begin position="198"/>
        <end position="286"/>
    </location>
</feature>
<dbReference type="Pfam" id="PF19051">
    <property type="entry name" value="GFO_IDH_MocA_C2"/>
    <property type="match status" value="1"/>
</dbReference>
<reference evidence="3 4" key="1">
    <citation type="submission" date="2019-08" db="EMBL/GenBank/DDBJ databases">
        <title>Deep-cultivation of Planctomycetes and their phenomic and genomic characterization uncovers novel biology.</title>
        <authorList>
            <person name="Wiegand S."/>
            <person name="Jogler M."/>
            <person name="Boedeker C."/>
            <person name="Pinto D."/>
            <person name="Vollmers J."/>
            <person name="Rivas-Marin E."/>
            <person name="Kohn T."/>
            <person name="Peeters S.H."/>
            <person name="Heuer A."/>
            <person name="Rast P."/>
            <person name="Oberbeckmann S."/>
            <person name="Bunk B."/>
            <person name="Jeske O."/>
            <person name="Meyerdierks A."/>
            <person name="Storesund J.E."/>
            <person name="Kallscheuer N."/>
            <person name="Luecker S."/>
            <person name="Lage O.M."/>
            <person name="Pohl T."/>
            <person name="Merkel B.J."/>
            <person name="Hornburger P."/>
            <person name="Mueller R.-W."/>
            <person name="Bruemmer F."/>
            <person name="Labrenz M."/>
            <person name="Spormann A.M."/>
            <person name="Op den Camp H."/>
            <person name="Overmann J."/>
            <person name="Amann R."/>
            <person name="Jetten M.S.M."/>
            <person name="Mascher T."/>
            <person name="Medema M.H."/>
            <person name="Devos D.P."/>
            <person name="Kaster A.-K."/>
            <person name="Ovreas L."/>
            <person name="Rohde M."/>
            <person name="Galperin M.Y."/>
            <person name="Jogler C."/>
        </authorList>
    </citation>
    <scope>NUCLEOTIDE SEQUENCE [LARGE SCALE GENOMIC DNA]</scope>
    <source>
        <strain evidence="3 4">OJF2</strain>
    </source>
</reference>
<protein>
    <submittedName>
        <fullName evidence="3">Inositol 2-dehydrogenase</fullName>
        <ecNumber evidence="3">1.1.1.18</ecNumber>
    </submittedName>
</protein>
<proteinExistence type="predicted"/>
<dbReference type="InterPro" id="IPR000683">
    <property type="entry name" value="Gfo/Idh/MocA-like_OxRdtase_N"/>
</dbReference>
<dbReference type="Pfam" id="PF01408">
    <property type="entry name" value="GFO_IDH_MocA"/>
    <property type="match status" value="1"/>
</dbReference>
<feature type="domain" description="Gfo/Idh/MocA-like oxidoreductase N-terminal" evidence="1">
    <location>
        <begin position="35"/>
        <end position="151"/>
    </location>
</feature>
<dbReference type="EC" id="1.1.1.18" evidence="3"/>
<evidence type="ECO:0000313" key="4">
    <source>
        <dbReference type="Proteomes" id="UP000324233"/>
    </source>
</evidence>
<dbReference type="InterPro" id="IPR036291">
    <property type="entry name" value="NAD(P)-bd_dom_sf"/>
</dbReference>
<dbReference type="PANTHER" id="PTHR43818:SF10">
    <property type="entry name" value="NADH-DEPENDENT DEHYDROGENASE-RELATED"/>
    <property type="match status" value="1"/>
</dbReference>
<dbReference type="InterPro" id="IPR043906">
    <property type="entry name" value="Gfo/Idh/MocA_OxRdtase_bact_C"/>
</dbReference>
<evidence type="ECO:0000313" key="3">
    <source>
        <dbReference type="EMBL" id="QEH37202.1"/>
    </source>
</evidence>